<dbReference type="STRING" id="1416801.SAMN05192553_101678"/>
<dbReference type="Pfam" id="PF13424">
    <property type="entry name" value="TPR_12"/>
    <property type="match status" value="1"/>
</dbReference>
<keyword evidence="6 10" id="KW-0418">Kinase</keyword>
<dbReference type="InterPro" id="IPR036890">
    <property type="entry name" value="HATPase_C_sf"/>
</dbReference>
<evidence type="ECO:0000256" key="8">
    <source>
        <dbReference type="SAM" id="Phobius"/>
    </source>
</evidence>
<dbReference type="PROSITE" id="PS50109">
    <property type="entry name" value="HIS_KIN"/>
    <property type="match status" value="1"/>
</dbReference>
<name>A0A1H6U761_9BACT</name>
<evidence type="ECO:0000256" key="5">
    <source>
        <dbReference type="ARBA" id="ARBA00022741"/>
    </source>
</evidence>
<dbReference type="InterPro" id="IPR011495">
    <property type="entry name" value="Sig_transdc_His_kin_sub2_dim/P"/>
</dbReference>
<accession>A0A1H6U761</accession>
<reference evidence="11" key="1">
    <citation type="submission" date="2016-10" db="EMBL/GenBank/DDBJ databases">
        <authorList>
            <person name="Varghese N."/>
            <person name="Submissions S."/>
        </authorList>
    </citation>
    <scope>NUCLEOTIDE SEQUENCE [LARGE SCALE GENOMIC DNA]</scope>
    <source>
        <strain evidence="11">IBRC-M 10761</strain>
    </source>
</reference>
<dbReference type="RefSeq" id="WP_218145553.1">
    <property type="nucleotide sequence ID" value="NZ_FNZH01000001.1"/>
</dbReference>
<dbReference type="SUPFAM" id="SSF48452">
    <property type="entry name" value="TPR-like"/>
    <property type="match status" value="2"/>
</dbReference>
<dbReference type="Gene3D" id="3.30.565.10">
    <property type="entry name" value="Histidine kinase-like ATPase, C-terminal domain"/>
    <property type="match status" value="1"/>
</dbReference>
<dbReference type="InterPro" id="IPR005467">
    <property type="entry name" value="His_kinase_dom"/>
</dbReference>
<evidence type="ECO:0000313" key="10">
    <source>
        <dbReference type="EMBL" id="SEI88183.1"/>
    </source>
</evidence>
<keyword evidence="7" id="KW-0067">ATP-binding</keyword>
<keyword evidence="11" id="KW-1185">Reference proteome</keyword>
<evidence type="ECO:0000256" key="1">
    <source>
        <dbReference type="ARBA" id="ARBA00000085"/>
    </source>
</evidence>
<organism evidence="10 11">
    <name type="scientific">Cyclobacterium xiamenense</name>
    <dbReference type="NCBI Taxonomy" id="1297121"/>
    <lineage>
        <taxon>Bacteria</taxon>
        <taxon>Pseudomonadati</taxon>
        <taxon>Bacteroidota</taxon>
        <taxon>Cytophagia</taxon>
        <taxon>Cytophagales</taxon>
        <taxon>Cyclobacteriaceae</taxon>
        <taxon>Cyclobacterium</taxon>
    </lineage>
</organism>
<dbReference type="SMART" id="SM00387">
    <property type="entry name" value="HATPase_c"/>
    <property type="match status" value="1"/>
</dbReference>
<dbReference type="SUPFAM" id="SSF55874">
    <property type="entry name" value="ATPase domain of HSP90 chaperone/DNA topoisomerase II/histidine kinase"/>
    <property type="match status" value="1"/>
</dbReference>
<evidence type="ECO:0000256" key="7">
    <source>
        <dbReference type="ARBA" id="ARBA00022840"/>
    </source>
</evidence>
<dbReference type="PANTHER" id="PTHR41523:SF8">
    <property type="entry name" value="ETHYLENE RESPONSE SENSOR PROTEIN"/>
    <property type="match status" value="1"/>
</dbReference>
<evidence type="ECO:0000259" key="9">
    <source>
        <dbReference type="PROSITE" id="PS50109"/>
    </source>
</evidence>
<evidence type="ECO:0000313" key="11">
    <source>
        <dbReference type="Proteomes" id="UP000199403"/>
    </source>
</evidence>
<dbReference type="Pfam" id="PF07568">
    <property type="entry name" value="HisKA_2"/>
    <property type="match status" value="1"/>
</dbReference>
<protein>
    <recommendedName>
        <fullName evidence="2">histidine kinase</fullName>
        <ecNumber evidence="2">2.7.13.3</ecNumber>
    </recommendedName>
</protein>
<comment type="catalytic activity">
    <reaction evidence="1">
        <text>ATP + protein L-histidine = ADP + protein N-phospho-L-histidine.</text>
        <dbReference type="EC" id="2.7.13.3"/>
    </reaction>
</comment>
<dbReference type="InterPro" id="IPR019734">
    <property type="entry name" value="TPR_rpt"/>
</dbReference>
<dbReference type="Gene3D" id="1.25.40.10">
    <property type="entry name" value="Tetratricopeptide repeat domain"/>
    <property type="match status" value="3"/>
</dbReference>
<keyword evidence="5" id="KW-0547">Nucleotide-binding</keyword>
<keyword evidence="8" id="KW-0812">Transmembrane</keyword>
<evidence type="ECO:0000256" key="6">
    <source>
        <dbReference type="ARBA" id="ARBA00022777"/>
    </source>
</evidence>
<dbReference type="SMART" id="SM00028">
    <property type="entry name" value="TPR"/>
    <property type="match status" value="6"/>
</dbReference>
<keyword evidence="3" id="KW-0597">Phosphoprotein</keyword>
<feature type="domain" description="Histidine kinase" evidence="9">
    <location>
        <begin position="411"/>
        <end position="601"/>
    </location>
</feature>
<feature type="transmembrane region" description="Helical" evidence="8">
    <location>
        <begin position="373"/>
        <end position="394"/>
    </location>
</feature>
<dbReference type="Pfam" id="PF02518">
    <property type="entry name" value="HATPase_c"/>
    <property type="match status" value="1"/>
</dbReference>
<evidence type="ECO:0000256" key="2">
    <source>
        <dbReference type="ARBA" id="ARBA00012438"/>
    </source>
</evidence>
<dbReference type="GO" id="GO:0004673">
    <property type="term" value="F:protein histidine kinase activity"/>
    <property type="evidence" value="ECO:0007669"/>
    <property type="project" value="UniProtKB-EC"/>
</dbReference>
<dbReference type="GO" id="GO:0005524">
    <property type="term" value="F:ATP binding"/>
    <property type="evidence" value="ECO:0007669"/>
    <property type="project" value="UniProtKB-KW"/>
</dbReference>
<dbReference type="AlphaFoldDB" id="A0A1H6U761"/>
<evidence type="ECO:0000256" key="4">
    <source>
        <dbReference type="ARBA" id="ARBA00022679"/>
    </source>
</evidence>
<keyword evidence="8" id="KW-0472">Membrane</keyword>
<sequence>MSTFFCALAYNKPDVDSLYITADALLNDGNYQGAISLFKELAANEQWVEELENRRKTYNNLGYAYYKIQRFDSSAIYYEKSNQAALILRDTARIIISYNSLAMDYRNLGLYSLSLEKSQMALQYAQMIDDKKKVAQIENTMAIMYASLGEVDKSFSHHLTSVSVSREIGDSVFVAYGYNNLAICFYKLGQYDSSLLYNKKALELKKILNSDSLTLASTMLNIGLDYLKLDSLQMAKDYVLRSHAIHKTLNDINGLAIGFNGLAELAIRKGDLTMAHAFLDSAYTMVNQLGFKNLLVTYYKLRIELLEKEGRFEEALTEVKLLGNLQESVFREESLKTQQVESAYLIRQKDLEAQNLTQEAALARAESRKNEQLMLFLLAGLIAAIVVAFFFFRLNRKLAESYKLIQLQKLDLKHATYNTLTRIQSMLRITSRSMPDRASKEKLHQIESAILSAASLQQFTYDIENEEAVSFGEFLEQLVSRLKDAFSSSGHSDISYSVEIYEDAILPVKTLLNCGMMVGEIVTNAVKYAFEEVEEPKIRVSLTRSGSHLLLQVGDNGVGIDAKKSREGVGTDLVRKLAKYIKAQLTVKNEGGTLYTIRLNA</sequence>
<dbReference type="EMBL" id="FNZH01000001">
    <property type="protein sequence ID" value="SEI88183.1"/>
    <property type="molecule type" value="Genomic_DNA"/>
</dbReference>
<dbReference type="InterPro" id="IPR003594">
    <property type="entry name" value="HATPase_dom"/>
</dbReference>
<proteinExistence type="predicted"/>
<dbReference type="Proteomes" id="UP000199403">
    <property type="component" value="Unassembled WGS sequence"/>
</dbReference>
<dbReference type="InterPro" id="IPR011990">
    <property type="entry name" value="TPR-like_helical_dom_sf"/>
</dbReference>
<keyword evidence="8" id="KW-1133">Transmembrane helix</keyword>
<keyword evidence="4" id="KW-0808">Transferase</keyword>
<evidence type="ECO:0000256" key="3">
    <source>
        <dbReference type="ARBA" id="ARBA00022553"/>
    </source>
</evidence>
<dbReference type="EC" id="2.7.13.3" evidence="2"/>
<dbReference type="PANTHER" id="PTHR41523">
    <property type="entry name" value="TWO-COMPONENT SYSTEM SENSOR PROTEIN"/>
    <property type="match status" value="1"/>
</dbReference>
<gene>
    <name evidence="10" type="ORF">SAMN05192553_101678</name>
</gene>